<evidence type="ECO:0000256" key="1">
    <source>
        <dbReference type="SAM" id="Phobius"/>
    </source>
</evidence>
<dbReference type="RefSeq" id="WP_135768298.1">
    <property type="nucleotide sequence ID" value="NZ_RQET01000008.1"/>
</dbReference>
<evidence type="ECO:0000259" key="2">
    <source>
        <dbReference type="Pfam" id="PF00535"/>
    </source>
</evidence>
<dbReference type="Proteomes" id="UP000298458">
    <property type="component" value="Unassembled WGS sequence"/>
</dbReference>
<dbReference type="SUPFAM" id="SSF53448">
    <property type="entry name" value="Nucleotide-diphospho-sugar transferases"/>
    <property type="match status" value="1"/>
</dbReference>
<evidence type="ECO:0000313" key="3">
    <source>
        <dbReference type="EMBL" id="TGK09935.1"/>
    </source>
</evidence>
<name>A0A4R9GEL9_9LEPT</name>
<proteinExistence type="predicted"/>
<dbReference type="OrthoDB" id="305760at2"/>
<dbReference type="Gene3D" id="3.90.550.10">
    <property type="entry name" value="Spore Coat Polysaccharide Biosynthesis Protein SpsA, Chain A"/>
    <property type="match status" value="1"/>
</dbReference>
<dbReference type="InterPro" id="IPR001173">
    <property type="entry name" value="Glyco_trans_2-like"/>
</dbReference>
<dbReference type="InterPro" id="IPR029044">
    <property type="entry name" value="Nucleotide-diphossugar_trans"/>
</dbReference>
<dbReference type="Pfam" id="PF00535">
    <property type="entry name" value="Glycos_transf_2"/>
    <property type="match status" value="1"/>
</dbReference>
<dbReference type="GO" id="GO:0016758">
    <property type="term" value="F:hexosyltransferase activity"/>
    <property type="evidence" value="ECO:0007669"/>
    <property type="project" value="UniProtKB-ARBA"/>
</dbReference>
<dbReference type="AlphaFoldDB" id="A0A4R9GEL9"/>
<dbReference type="CDD" id="cd00761">
    <property type="entry name" value="Glyco_tranf_GTA_type"/>
    <property type="match status" value="1"/>
</dbReference>
<comment type="caution">
    <text evidence="3">The sequence shown here is derived from an EMBL/GenBank/DDBJ whole genome shotgun (WGS) entry which is preliminary data.</text>
</comment>
<sequence length="256" mass="29893">MSELVSIIMPVYNAEKFIEASIESVLQQTYGSWELIMVDDLSKDSSRSIMLSYQKKEPRIKAFLKEKNSGSADSRNRGIEIAKGRYVAFLDSDDLWDPRFLEEQVRLMREEKAAFSFCSYRIVDEEGREVLKPYMAKRKKITYWHNLLYNRVGLLTAMYDAEALGKMYFDTGLKSLRDDYALWLDILKKIPYGVGNPEILASYRVRKGALTSNKKNVILPHFRMLKNREKLSWFAAAFYTGIWGFVAVKKYYFNKI</sequence>
<accession>A0A4R9GEL9</accession>
<feature type="domain" description="Glycosyltransferase 2-like" evidence="2">
    <location>
        <begin position="6"/>
        <end position="143"/>
    </location>
</feature>
<evidence type="ECO:0000313" key="4">
    <source>
        <dbReference type="Proteomes" id="UP000298458"/>
    </source>
</evidence>
<keyword evidence="3" id="KW-0808">Transferase</keyword>
<keyword evidence="4" id="KW-1185">Reference proteome</keyword>
<dbReference type="PANTHER" id="PTHR22916">
    <property type="entry name" value="GLYCOSYLTRANSFERASE"/>
    <property type="match status" value="1"/>
</dbReference>
<keyword evidence="1" id="KW-1133">Transmembrane helix</keyword>
<gene>
    <name evidence="3" type="ORF">EHO60_11275</name>
</gene>
<reference evidence="3" key="1">
    <citation type="journal article" date="2019" name="PLoS Negl. Trop. Dis.">
        <title>Revisiting the worldwide diversity of Leptospira species in the environment.</title>
        <authorList>
            <person name="Vincent A.T."/>
            <person name="Schiettekatte O."/>
            <person name="Bourhy P."/>
            <person name="Veyrier F.J."/>
            <person name="Picardeau M."/>
        </authorList>
    </citation>
    <scope>NUCLEOTIDE SEQUENCE [LARGE SCALE GENOMIC DNA]</scope>
    <source>
        <strain evidence="3">SSW15</strain>
    </source>
</reference>
<dbReference type="PANTHER" id="PTHR22916:SF3">
    <property type="entry name" value="UDP-GLCNAC:BETAGAL BETA-1,3-N-ACETYLGLUCOSAMINYLTRANSFERASE-LIKE PROTEIN 1"/>
    <property type="match status" value="1"/>
</dbReference>
<dbReference type="EMBL" id="RQET01000008">
    <property type="protein sequence ID" value="TGK09935.1"/>
    <property type="molecule type" value="Genomic_DNA"/>
</dbReference>
<keyword evidence="1" id="KW-0812">Transmembrane</keyword>
<keyword evidence="1" id="KW-0472">Membrane</keyword>
<protein>
    <submittedName>
        <fullName evidence="3">Glycosyltransferase family 2 protein</fullName>
    </submittedName>
</protein>
<organism evidence="3 4">
    <name type="scientific">Leptospira fletcheri</name>
    <dbReference type="NCBI Taxonomy" id="2484981"/>
    <lineage>
        <taxon>Bacteria</taxon>
        <taxon>Pseudomonadati</taxon>
        <taxon>Spirochaetota</taxon>
        <taxon>Spirochaetia</taxon>
        <taxon>Leptospirales</taxon>
        <taxon>Leptospiraceae</taxon>
        <taxon>Leptospira</taxon>
    </lineage>
</organism>
<feature type="transmembrane region" description="Helical" evidence="1">
    <location>
        <begin position="231"/>
        <end position="253"/>
    </location>
</feature>